<dbReference type="GO" id="GO:0005886">
    <property type="term" value="C:plasma membrane"/>
    <property type="evidence" value="ECO:0007669"/>
    <property type="project" value="TreeGrafter"/>
</dbReference>
<evidence type="ECO:0000256" key="8">
    <source>
        <dbReference type="ARBA" id="ARBA00023065"/>
    </source>
</evidence>
<evidence type="ECO:0000256" key="9">
    <source>
        <dbReference type="ARBA" id="ARBA00023136"/>
    </source>
</evidence>
<accession>A0A834UCE1</accession>
<evidence type="ECO:0000256" key="7">
    <source>
        <dbReference type="ARBA" id="ARBA00022989"/>
    </source>
</evidence>
<dbReference type="PANTHER" id="PTHR11003">
    <property type="entry name" value="POTASSIUM CHANNEL, SUBFAMILY K"/>
    <property type="match status" value="1"/>
</dbReference>
<keyword evidence="9 12" id="KW-0472">Membrane</keyword>
<dbReference type="Pfam" id="PF07885">
    <property type="entry name" value="Ion_trans_2"/>
    <property type="match status" value="2"/>
</dbReference>
<dbReference type="GO" id="GO:0015271">
    <property type="term" value="F:outward rectifier potassium channel activity"/>
    <property type="evidence" value="ECO:0007669"/>
    <property type="project" value="TreeGrafter"/>
</dbReference>
<evidence type="ECO:0000256" key="4">
    <source>
        <dbReference type="ARBA" id="ARBA00022448"/>
    </source>
</evidence>
<protein>
    <recommendedName>
        <fullName evidence="13">Potassium channel domain-containing protein</fullName>
    </recommendedName>
</protein>
<dbReference type="PANTHER" id="PTHR11003:SF142">
    <property type="entry name" value="POTASSIUM CHANNEL DOMAIN-CONTAINING PROTEIN"/>
    <property type="match status" value="1"/>
</dbReference>
<keyword evidence="10 11" id="KW-0407">Ion channel</keyword>
<keyword evidence="7 12" id="KW-1133">Transmembrane helix</keyword>
<dbReference type="AlphaFoldDB" id="A0A834UCE1"/>
<dbReference type="Pfam" id="PF03036">
    <property type="entry name" value="Perilipin"/>
    <property type="match status" value="1"/>
</dbReference>
<comment type="similarity">
    <text evidence="11">Belongs to the two pore domain potassium channel (TC 1.A.1.8) family.</text>
</comment>
<keyword evidence="15" id="KW-1185">Reference proteome</keyword>
<dbReference type="SUPFAM" id="SSF81324">
    <property type="entry name" value="Voltage-gated potassium channels"/>
    <property type="match status" value="2"/>
</dbReference>
<dbReference type="InterPro" id="IPR013099">
    <property type="entry name" value="K_chnl_dom"/>
</dbReference>
<evidence type="ECO:0000256" key="1">
    <source>
        <dbReference type="ARBA" id="ARBA00004141"/>
    </source>
</evidence>
<gene>
    <name evidence="14" type="ORF">H0235_006265</name>
</gene>
<dbReference type="Gene3D" id="1.10.287.70">
    <property type="match status" value="1"/>
</dbReference>
<feature type="transmembrane region" description="Helical" evidence="12">
    <location>
        <begin position="53"/>
        <end position="73"/>
    </location>
</feature>
<comment type="subcellular location">
    <subcellularLocation>
        <location evidence="2">Lipid droplet</location>
    </subcellularLocation>
    <subcellularLocation>
        <location evidence="1">Membrane</location>
        <topology evidence="1">Multi-pass membrane protein</topology>
    </subcellularLocation>
</comment>
<organism evidence="14 15">
    <name type="scientific">Vespula pensylvanica</name>
    <name type="common">Western yellow jacket</name>
    <name type="synonym">Wasp</name>
    <dbReference type="NCBI Taxonomy" id="30213"/>
    <lineage>
        <taxon>Eukaryota</taxon>
        <taxon>Metazoa</taxon>
        <taxon>Ecdysozoa</taxon>
        <taxon>Arthropoda</taxon>
        <taxon>Hexapoda</taxon>
        <taxon>Insecta</taxon>
        <taxon>Pterygota</taxon>
        <taxon>Neoptera</taxon>
        <taxon>Endopterygota</taxon>
        <taxon>Hymenoptera</taxon>
        <taxon>Apocrita</taxon>
        <taxon>Aculeata</taxon>
        <taxon>Vespoidea</taxon>
        <taxon>Vespidae</taxon>
        <taxon>Vespinae</taxon>
        <taxon>Vespula</taxon>
    </lineage>
</organism>
<sequence length="565" mass="62647">MTVSKKTNSSIELGQYNGVSKDINGSESSNDIRNSDEIKPFLREETMRKIKSVAGHVGLLITLMVYTAAGGMVNVKLREYEEAIQETAEAGMLVSFVTEAIEQDDRGLAELPPISTDRWSILQAVFFASTVLTTIGYGNVVPSTNYGRIFCILFAIIGIPLTLTVIADWGKLFAEAVVQLTVIAKSRLSFLTATPCFTMNLAGRRSVGAVAAVALLFVYLACGAGMFMLWEDDWGFFEGFYFCFVTMTTIGFGDLVPKKPKYTLLCTLYILVGLALTSTIIELVRRQYAQSWRRLQALSGPLAETIRRLGEHAGGDMSALHSDLRKVLTVVSMPRLKWSQSDRSDSKEKEWEEAVEAVLRDIAASATTTPPKKPIVQIVVYESSQLSIMTGTNDLANPMSNNDNKLIKKEEDSCMICTRRFFRLPIFLSVTSSFCQAYETVKKSHESVTIVFDSLENGLSKGAEYVGPMTNRIGETLETPMKTVDNFVCIGLDFLEEKVPSIKLPPYEIFQNISNNIRLLASSTVNTFVIMFSNIVGYVDQLEASMDKDAKKKDDKNNNIVQNVK</sequence>
<comment type="similarity">
    <text evidence="3">Belongs to the perilipin family.</text>
</comment>
<evidence type="ECO:0000256" key="11">
    <source>
        <dbReference type="RuleBase" id="RU003857"/>
    </source>
</evidence>
<evidence type="ECO:0000256" key="12">
    <source>
        <dbReference type="SAM" id="Phobius"/>
    </source>
</evidence>
<dbReference type="PRINTS" id="PR01333">
    <property type="entry name" value="2POREKCHANEL"/>
</dbReference>
<dbReference type="GO" id="GO:0005811">
    <property type="term" value="C:lipid droplet"/>
    <property type="evidence" value="ECO:0007669"/>
    <property type="project" value="UniProtKB-SubCell"/>
</dbReference>
<dbReference type="GO" id="GO:0022841">
    <property type="term" value="F:potassium ion leak channel activity"/>
    <property type="evidence" value="ECO:0007669"/>
    <property type="project" value="TreeGrafter"/>
</dbReference>
<evidence type="ECO:0000256" key="6">
    <source>
        <dbReference type="ARBA" id="ARBA00022692"/>
    </source>
</evidence>
<dbReference type="EMBL" id="JACSDY010000004">
    <property type="protein sequence ID" value="KAF7429867.1"/>
    <property type="molecule type" value="Genomic_DNA"/>
</dbReference>
<evidence type="ECO:0000256" key="2">
    <source>
        <dbReference type="ARBA" id="ARBA00004502"/>
    </source>
</evidence>
<dbReference type="Proteomes" id="UP000600918">
    <property type="component" value="Unassembled WGS sequence"/>
</dbReference>
<keyword evidence="8 11" id="KW-0406">Ion transport</keyword>
<dbReference type="GO" id="GO:0030322">
    <property type="term" value="P:stabilization of membrane potential"/>
    <property type="evidence" value="ECO:0007669"/>
    <property type="project" value="TreeGrafter"/>
</dbReference>
<keyword evidence="4 11" id="KW-0813">Transport</keyword>
<evidence type="ECO:0000313" key="14">
    <source>
        <dbReference type="EMBL" id="KAF7429867.1"/>
    </source>
</evidence>
<keyword evidence="5" id="KW-0551">Lipid droplet</keyword>
<feature type="domain" description="Potassium channel" evidence="13">
    <location>
        <begin position="215"/>
        <end position="286"/>
    </location>
</feature>
<feature type="transmembrane region" description="Helical" evidence="12">
    <location>
        <begin position="119"/>
        <end position="137"/>
    </location>
</feature>
<reference evidence="14" key="1">
    <citation type="journal article" date="2020" name="G3 (Bethesda)">
        <title>High-Quality Assemblies for Three Invasive Social Wasps from the &lt;i&gt;Vespula&lt;/i&gt; Genus.</title>
        <authorList>
            <person name="Harrop T.W.R."/>
            <person name="Guhlin J."/>
            <person name="McLaughlin G.M."/>
            <person name="Permina E."/>
            <person name="Stockwell P."/>
            <person name="Gilligan J."/>
            <person name="Le Lec M.F."/>
            <person name="Gruber M.A.M."/>
            <person name="Quinn O."/>
            <person name="Lovegrove M."/>
            <person name="Duncan E.J."/>
            <person name="Remnant E.J."/>
            <person name="Van Eeckhoven J."/>
            <person name="Graham B."/>
            <person name="Knapp R.A."/>
            <person name="Langford K.W."/>
            <person name="Kronenberg Z."/>
            <person name="Press M.O."/>
            <person name="Eacker S.M."/>
            <person name="Wilson-Rankin E.E."/>
            <person name="Purcell J."/>
            <person name="Lester P.J."/>
            <person name="Dearden P.K."/>
        </authorList>
    </citation>
    <scope>NUCLEOTIDE SEQUENCE</scope>
    <source>
        <strain evidence="14">Volc-1</strain>
    </source>
</reference>
<feature type="transmembrane region" description="Helical" evidence="12">
    <location>
        <begin position="262"/>
        <end position="284"/>
    </location>
</feature>
<dbReference type="InterPro" id="IPR004279">
    <property type="entry name" value="Perilipin"/>
</dbReference>
<feature type="transmembrane region" description="Helical" evidence="12">
    <location>
        <begin position="207"/>
        <end position="229"/>
    </location>
</feature>
<evidence type="ECO:0000259" key="13">
    <source>
        <dbReference type="Pfam" id="PF07885"/>
    </source>
</evidence>
<proteinExistence type="inferred from homology"/>
<evidence type="ECO:0000313" key="15">
    <source>
        <dbReference type="Proteomes" id="UP000600918"/>
    </source>
</evidence>
<dbReference type="InterPro" id="IPR003280">
    <property type="entry name" value="2pore_dom_K_chnl"/>
</dbReference>
<comment type="caution">
    <text evidence="14">The sequence shown here is derived from an EMBL/GenBank/DDBJ whole genome shotgun (WGS) entry which is preliminary data.</text>
</comment>
<feature type="domain" description="Potassium channel" evidence="13">
    <location>
        <begin position="117"/>
        <end position="173"/>
    </location>
</feature>
<evidence type="ECO:0000256" key="10">
    <source>
        <dbReference type="ARBA" id="ARBA00023303"/>
    </source>
</evidence>
<feature type="transmembrane region" description="Helical" evidence="12">
    <location>
        <begin position="236"/>
        <end position="256"/>
    </location>
</feature>
<feature type="transmembrane region" description="Helical" evidence="12">
    <location>
        <begin position="149"/>
        <end position="167"/>
    </location>
</feature>
<keyword evidence="6 11" id="KW-0812">Transmembrane</keyword>
<evidence type="ECO:0000256" key="3">
    <source>
        <dbReference type="ARBA" id="ARBA00006311"/>
    </source>
</evidence>
<name>A0A834UCE1_VESPE</name>
<evidence type="ECO:0000256" key="5">
    <source>
        <dbReference type="ARBA" id="ARBA00022677"/>
    </source>
</evidence>